<evidence type="ECO:0000256" key="15">
    <source>
        <dbReference type="ARBA" id="ARBA00023180"/>
    </source>
</evidence>
<dbReference type="InterPro" id="IPR014756">
    <property type="entry name" value="Ig_E-set"/>
</dbReference>
<dbReference type="SUPFAM" id="SSF81296">
    <property type="entry name" value="E set domains"/>
    <property type="match status" value="1"/>
</dbReference>
<dbReference type="Gene3D" id="2.60.40.10">
    <property type="entry name" value="Immunoglobulins"/>
    <property type="match status" value="2"/>
</dbReference>
<proteinExistence type="predicted"/>
<organism evidence="20 21">
    <name type="scientific">Hymenobacter artigasi</name>
    <dbReference type="NCBI Taxonomy" id="2719616"/>
    <lineage>
        <taxon>Bacteria</taxon>
        <taxon>Pseudomonadati</taxon>
        <taxon>Bacteroidota</taxon>
        <taxon>Cytophagia</taxon>
        <taxon>Cytophagales</taxon>
        <taxon>Hymenobacteraceae</taxon>
        <taxon>Hymenobacter</taxon>
    </lineage>
</organism>
<feature type="domain" description="LamG-like jellyroll fold" evidence="19">
    <location>
        <begin position="537"/>
        <end position="668"/>
    </location>
</feature>
<keyword evidence="21" id="KW-1185">Reference proteome</keyword>
<evidence type="ECO:0000256" key="14">
    <source>
        <dbReference type="ARBA" id="ARBA00023170"/>
    </source>
</evidence>
<evidence type="ECO:0000256" key="5">
    <source>
        <dbReference type="ARBA" id="ARBA00022692"/>
    </source>
</evidence>
<evidence type="ECO:0000256" key="6">
    <source>
        <dbReference type="ARBA" id="ARBA00022729"/>
    </source>
</evidence>
<feature type="signal peptide" evidence="17">
    <location>
        <begin position="1"/>
        <end position="38"/>
    </location>
</feature>
<dbReference type="EMBL" id="JAAVTK010000012">
    <property type="protein sequence ID" value="NKI90886.1"/>
    <property type="molecule type" value="Genomic_DNA"/>
</dbReference>
<keyword evidence="8" id="KW-0418">Kinase</keyword>
<feature type="chain" id="PRO_5045264147" description="receptor protein-tyrosine kinase" evidence="17">
    <location>
        <begin position="39"/>
        <end position="1538"/>
    </location>
</feature>
<dbReference type="Proteomes" id="UP000717634">
    <property type="component" value="Unassembled WGS sequence"/>
</dbReference>
<evidence type="ECO:0000313" key="21">
    <source>
        <dbReference type="Proteomes" id="UP000717634"/>
    </source>
</evidence>
<evidence type="ECO:0000256" key="1">
    <source>
        <dbReference type="ARBA" id="ARBA00004251"/>
    </source>
</evidence>
<evidence type="ECO:0000256" key="4">
    <source>
        <dbReference type="ARBA" id="ARBA00022679"/>
    </source>
</evidence>
<evidence type="ECO:0000256" key="10">
    <source>
        <dbReference type="ARBA" id="ARBA00022989"/>
    </source>
</evidence>
<dbReference type="InterPro" id="IPR013320">
    <property type="entry name" value="ConA-like_dom_sf"/>
</dbReference>
<sequence>MKNFCTATGQPAGAPAPAAFITRLLLALLLALPGLARAQTTSFACTGGTQSYAVPAGATRLTVVATGAYNGAVVQATVTVTPGESLRVEVGGTGSPNGPSGGGNMIPFGYNGGGGSGSSGRGGGATDLRRTGTSTGDYLTSRNALLVAGGGGAEGYNLQSDSYYAGGSGGTPPGGNGTAAVGGYAGAGATATAAGAGATGASAGAANVGGANAGFGGSGGGGYYGGGGGGQSGSGSNVSGGGGGGGSSWVMAGSTAISYSPSGVLSNGAMTITAIAPSPTATPTVAAPANGGTVTTATPTYSGTAAAGSTVRLYVDGTLLGTTTTATAGGTYSLAQPTALTQGSHSVAATAQASGQPVSASSATSTFTVVLAPVISSFTPLSGPVGTSVTITGTNLSGATSVRFNGTAQTSFTGSATQIVLAVPAGATTGTLTVTTPNGTSAASSQPFTLCAAPVATARNVSLTLDAGGNAPLAATAVNNGSTADCGPAPAGALSVSASAFSCANVVPATVASGLSFNGSSQYLAVAAGNSLPIGNGSYTLEAWIKPTAMGAYGIIGWGNYGTGPQVNALRLFNDGRGIGLENYWWGPDLVTNTANLSGSWHHVAATYNAATNTRTLYLDGVAISSDNPGPHAVPNANNLTIGTTNGNEYFNGRIDEVRVWSVARTAAQLSITKGTGLPGGTAGLLAYYRLNEGSGTTTADATGTAANLATFVNGPAWTTDAAPVTNGTPVTLTVTDTGGNTATAPAIVTVLDNTAPAVANLLPDAPALALANVPEAAGYGVLYQVDMPANANFGSLGAVAYAVDKSATVLPANPARVAYYVELTSGGTTRWVWASMDNFAANLTQLGLPHPTANPVNWHQSVSNLNVYSNAGGTLVTGSSLGTGRVEMWPSNYTQTNTDNVAVANGSYFDMSDGGQNTAAGHGSFQVHNLTTPQTVFGYNGWGSSAAADGVGIGNQNAPGTGDTDWTFGNNVGNYTVKSLYILVPDPSASIQSATVALGAGGTVTVSPAQVYRGNATDNCGTVTASISPNTFTCANLGDNPVTVTLSDGYGNTTSRTAIVTVSVPVTPTTTWLGTSTDWTSCANWSFGQVPDAATSVIIPTGKTTYPSLPAGTYPVLSLTIDAGGTLTEASGATLQVNGNCTNNGTATLNGTVAFVGSAATQTLSIASGVTTLTVNKAAGTVQLAQNLTINSGLTLSSGTLTTTASYQVNLGGSATISESDASYVIGKVVVNRPLAPGAAQSFSGLGLTLTPAAGSTAPGATVLTRTTGTALAGAGTSQSILRSFNIQPAVNTGLSVTMDFAYFPHELNGIAVASLRLFKSVSGGTPWIPQRGTTAVGSVITKTGITDFSIWTLGNNAAPLPVELAAFTATAEGPAAVRLAWATASEKNSQAFEVERSADGIAFDHIGTVAAAGSSSCTRRYELLDAKLPAGAARLYYRLRQVDLDGTFAYSPVRTVPLTGAAAGLALYPNPAHAGAATFTGAQPGTVVTVFDAQGRLVTTAPADATGTAALMLPAGLPTGVYVVRVGASVLRLTVE</sequence>
<name>A0ABX1HKU4_9BACT</name>
<dbReference type="Pfam" id="PF12810">
    <property type="entry name" value="ALK_LTK_GRD"/>
    <property type="match status" value="1"/>
</dbReference>
<dbReference type="NCBIfam" id="TIGR04183">
    <property type="entry name" value="Por_Secre_tail"/>
    <property type="match status" value="1"/>
</dbReference>
<evidence type="ECO:0000256" key="17">
    <source>
        <dbReference type="SAM" id="SignalP"/>
    </source>
</evidence>
<comment type="subcellular location">
    <subcellularLocation>
        <location evidence="1">Cell membrane</location>
        <topology evidence="1">Single-pass type I membrane protein</topology>
    </subcellularLocation>
</comment>
<dbReference type="InterPro" id="IPR026444">
    <property type="entry name" value="Secre_tail"/>
</dbReference>
<evidence type="ECO:0000313" key="20">
    <source>
        <dbReference type="EMBL" id="NKI90886.1"/>
    </source>
</evidence>
<dbReference type="InterPro" id="IPR006558">
    <property type="entry name" value="LamG-like"/>
</dbReference>
<evidence type="ECO:0000256" key="11">
    <source>
        <dbReference type="ARBA" id="ARBA00023136"/>
    </source>
</evidence>
<evidence type="ECO:0000256" key="7">
    <source>
        <dbReference type="ARBA" id="ARBA00022741"/>
    </source>
</evidence>
<evidence type="ECO:0000256" key="2">
    <source>
        <dbReference type="ARBA" id="ARBA00011902"/>
    </source>
</evidence>
<comment type="caution">
    <text evidence="20">The sequence shown here is derived from an EMBL/GenBank/DDBJ whole genome shotgun (WGS) entry which is preliminary data.</text>
</comment>
<feature type="domain" description="IPT/TIG" evidence="18">
    <location>
        <begin position="372"/>
        <end position="451"/>
    </location>
</feature>
<dbReference type="Gene3D" id="2.60.120.200">
    <property type="match status" value="1"/>
</dbReference>
<keyword evidence="12" id="KW-0829">Tyrosine-protein kinase</keyword>
<keyword evidence="3" id="KW-1003">Cell membrane</keyword>
<dbReference type="InterPro" id="IPR055163">
    <property type="entry name" value="ALK/LTK-like_GRD"/>
</dbReference>
<evidence type="ECO:0000256" key="13">
    <source>
        <dbReference type="ARBA" id="ARBA00023157"/>
    </source>
</evidence>
<keyword evidence="14" id="KW-0675">Receptor</keyword>
<evidence type="ECO:0000256" key="9">
    <source>
        <dbReference type="ARBA" id="ARBA00022840"/>
    </source>
</evidence>
<keyword evidence="15" id="KW-0325">Glycoprotein</keyword>
<gene>
    <name evidence="20" type="ORF">HBN54_003498</name>
</gene>
<protein>
    <recommendedName>
        <fullName evidence="2">receptor protein-tyrosine kinase</fullName>
        <ecNumber evidence="2">2.7.10.1</ecNumber>
    </recommendedName>
</protein>
<keyword evidence="5" id="KW-0812">Transmembrane</keyword>
<evidence type="ECO:0000256" key="8">
    <source>
        <dbReference type="ARBA" id="ARBA00022777"/>
    </source>
</evidence>
<feature type="region of interest" description="Disordered" evidence="16">
    <location>
        <begin position="93"/>
        <end position="136"/>
    </location>
</feature>
<evidence type="ECO:0000256" key="12">
    <source>
        <dbReference type="ARBA" id="ARBA00023137"/>
    </source>
</evidence>
<dbReference type="EC" id="2.7.10.1" evidence="2"/>
<evidence type="ECO:0000259" key="19">
    <source>
        <dbReference type="SMART" id="SM00560"/>
    </source>
</evidence>
<evidence type="ECO:0000256" key="3">
    <source>
        <dbReference type="ARBA" id="ARBA00022475"/>
    </source>
</evidence>
<keyword evidence="6 17" id="KW-0732">Signal</keyword>
<accession>A0ABX1HKU4</accession>
<keyword evidence="11" id="KW-0472">Membrane</keyword>
<dbReference type="CDD" id="cd00102">
    <property type="entry name" value="IPT"/>
    <property type="match status" value="1"/>
</dbReference>
<dbReference type="SUPFAM" id="SSF49899">
    <property type="entry name" value="Concanavalin A-like lectins/glucanases"/>
    <property type="match status" value="1"/>
</dbReference>
<dbReference type="RefSeq" id="WP_168674480.1">
    <property type="nucleotide sequence ID" value="NZ_JAAVTK010000012.1"/>
</dbReference>
<dbReference type="InterPro" id="IPR002909">
    <property type="entry name" value="IPT_dom"/>
</dbReference>
<keyword evidence="7" id="KW-0547">Nucleotide-binding</keyword>
<dbReference type="SMART" id="SM00429">
    <property type="entry name" value="IPT"/>
    <property type="match status" value="1"/>
</dbReference>
<dbReference type="Pfam" id="PF13385">
    <property type="entry name" value="Laminin_G_3"/>
    <property type="match status" value="1"/>
</dbReference>
<dbReference type="SMART" id="SM00560">
    <property type="entry name" value="LamGL"/>
    <property type="match status" value="1"/>
</dbReference>
<keyword evidence="4" id="KW-0808">Transferase</keyword>
<reference evidence="20 21" key="1">
    <citation type="submission" date="2020-03" db="EMBL/GenBank/DDBJ databases">
        <title>Genomic Encyclopedia of Type Strains, Phase IV (KMG-V): Genome sequencing to study the core and pangenomes of soil and plant-associated prokaryotes.</title>
        <authorList>
            <person name="Whitman W."/>
        </authorList>
    </citation>
    <scope>NUCLEOTIDE SEQUENCE [LARGE SCALE GENOMIC DNA]</scope>
    <source>
        <strain evidence="20 21">1B</strain>
    </source>
</reference>
<dbReference type="InterPro" id="IPR013783">
    <property type="entry name" value="Ig-like_fold"/>
</dbReference>
<keyword evidence="9" id="KW-0067">ATP-binding</keyword>
<evidence type="ECO:0000259" key="18">
    <source>
        <dbReference type="SMART" id="SM00429"/>
    </source>
</evidence>
<keyword evidence="13" id="KW-1015">Disulfide bond</keyword>
<feature type="compositionally biased region" description="Gly residues" evidence="16">
    <location>
        <begin position="93"/>
        <end position="125"/>
    </location>
</feature>
<evidence type="ECO:0000256" key="16">
    <source>
        <dbReference type="SAM" id="MobiDB-lite"/>
    </source>
</evidence>
<keyword evidence="10" id="KW-1133">Transmembrane helix</keyword>